<comment type="caution">
    <text evidence="1">The sequence shown here is derived from an EMBL/GenBank/DDBJ whole genome shotgun (WGS) entry which is preliminary data.</text>
</comment>
<proteinExistence type="predicted"/>
<reference evidence="1 2" key="1">
    <citation type="submission" date="2019-08" db="EMBL/GenBank/DDBJ databases">
        <title>Draft Genome Sequence of Halomonas eurihalina Isolated from Preserved Hide-surface.</title>
        <authorList>
            <person name="Hussain S.A."/>
            <person name="Xu A."/>
            <person name="Sarker M."/>
            <person name="Sommers C."/>
        </authorList>
    </citation>
    <scope>NUCLEOTIDE SEQUENCE [LARGE SCALE GENOMIC DNA]</scope>
    <source>
        <strain evidence="1 2">MS1</strain>
    </source>
</reference>
<dbReference type="EMBL" id="VTPU01000001">
    <property type="protein sequence ID" value="TZG41505.1"/>
    <property type="molecule type" value="Genomic_DNA"/>
</dbReference>
<gene>
    <name evidence="1" type="ORF">FZZ93_02245</name>
</gene>
<dbReference type="OrthoDB" id="894263at2"/>
<keyword evidence="2" id="KW-1185">Reference proteome</keyword>
<evidence type="ECO:0000313" key="2">
    <source>
        <dbReference type="Proteomes" id="UP000324260"/>
    </source>
</evidence>
<evidence type="ECO:0000313" key="1">
    <source>
        <dbReference type="EMBL" id="TZG41505.1"/>
    </source>
</evidence>
<protein>
    <submittedName>
        <fullName evidence="1">Uncharacterized protein</fullName>
    </submittedName>
</protein>
<name>A0A5D9DFR1_HALER</name>
<accession>A0A5D9DFR1</accession>
<dbReference type="Proteomes" id="UP000324260">
    <property type="component" value="Unassembled WGS sequence"/>
</dbReference>
<sequence>MAAIMLLGALTGCVAYGDGYGGYGGGYHRSGSSIPQGHLPPPGECRIWFPDRPAGQQPPPGPCHKLRYEVPPGARLISG</sequence>
<dbReference type="AlphaFoldDB" id="A0A5D9DFR1"/>
<organism evidence="1 2">
    <name type="scientific">Halomonas eurihalina</name>
    <dbReference type="NCBI Taxonomy" id="42566"/>
    <lineage>
        <taxon>Bacteria</taxon>
        <taxon>Pseudomonadati</taxon>
        <taxon>Pseudomonadota</taxon>
        <taxon>Gammaproteobacteria</taxon>
        <taxon>Oceanospirillales</taxon>
        <taxon>Halomonadaceae</taxon>
        <taxon>Halomonas</taxon>
    </lineage>
</organism>